<dbReference type="Gene3D" id="2.40.440.10">
    <property type="entry name" value="L,D-transpeptidase catalytic domain-like"/>
    <property type="match status" value="1"/>
</dbReference>
<feature type="domain" description="L,D-TPase catalytic" evidence="14">
    <location>
        <begin position="234"/>
        <end position="359"/>
    </location>
</feature>
<evidence type="ECO:0000256" key="3">
    <source>
        <dbReference type="ARBA" id="ARBA00022679"/>
    </source>
</evidence>
<keyword evidence="4" id="KW-0732">Signal</keyword>
<dbReference type="Pfam" id="PF03734">
    <property type="entry name" value="YkuD"/>
    <property type="match status" value="1"/>
</dbReference>
<feature type="active site" description="Nucleophile" evidence="13">
    <location>
        <position position="335"/>
    </location>
</feature>
<evidence type="ECO:0000259" key="14">
    <source>
        <dbReference type="PROSITE" id="PS52029"/>
    </source>
</evidence>
<comment type="pathway">
    <text evidence="12">Glycan biosynthesis.</text>
</comment>
<dbReference type="FunFam" id="2.40.440.10:FF:000005">
    <property type="entry name" value="L,D-transpeptidase 2"/>
    <property type="match status" value="1"/>
</dbReference>
<evidence type="ECO:0000256" key="7">
    <source>
        <dbReference type="ARBA" id="ARBA00023136"/>
    </source>
</evidence>
<evidence type="ECO:0000256" key="13">
    <source>
        <dbReference type="PROSITE-ProRule" id="PRU01373"/>
    </source>
</evidence>
<dbReference type="InterPro" id="IPR038063">
    <property type="entry name" value="Transpep_catalytic_dom"/>
</dbReference>
<comment type="pathway">
    <text evidence="1 13">Cell wall biogenesis; peptidoglycan biosynthesis.</text>
</comment>
<dbReference type="AlphaFoldDB" id="A0A9W6W5B0"/>
<evidence type="ECO:0000256" key="10">
    <source>
        <dbReference type="ARBA" id="ARBA00023315"/>
    </source>
</evidence>
<dbReference type="GO" id="GO:0005576">
    <property type="term" value="C:extracellular region"/>
    <property type="evidence" value="ECO:0007669"/>
    <property type="project" value="TreeGrafter"/>
</dbReference>
<keyword evidence="5 13" id="KW-0133">Cell shape</keyword>
<evidence type="ECO:0000313" key="16">
    <source>
        <dbReference type="Proteomes" id="UP001165079"/>
    </source>
</evidence>
<keyword evidence="11 13" id="KW-0961">Cell wall biogenesis/degradation</keyword>
<keyword evidence="8" id="KW-0564">Palmitate</keyword>
<dbReference type="EMBL" id="BSTX01000003">
    <property type="protein sequence ID" value="GLZ80182.1"/>
    <property type="molecule type" value="Genomic_DNA"/>
</dbReference>
<evidence type="ECO:0000256" key="1">
    <source>
        <dbReference type="ARBA" id="ARBA00004752"/>
    </source>
</evidence>
<evidence type="ECO:0000256" key="2">
    <source>
        <dbReference type="ARBA" id="ARBA00022475"/>
    </source>
</evidence>
<dbReference type="Gene3D" id="2.60.40.3710">
    <property type="match status" value="1"/>
</dbReference>
<keyword evidence="6 13" id="KW-0573">Peptidoglycan synthesis</keyword>
<dbReference type="PANTHER" id="PTHR30582">
    <property type="entry name" value="L,D-TRANSPEPTIDASE"/>
    <property type="match status" value="1"/>
</dbReference>
<evidence type="ECO:0000256" key="9">
    <source>
        <dbReference type="ARBA" id="ARBA00023288"/>
    </source>
</evidence>
<dbReference type="Proteomes" id="UP001165079">
    <property type="component" value="Unassembled WGS sequence"/>
</dbReference>
<gene>
    <name evidence="15" type="ORF">Afil01_49890</name>
</gene>
<proteinExistence type="predicted"/>
<evidence type="ECO:0000256" key="8">
    <source>
        <dbReference type="ARBA" id="ARBA00023139"/>
    </source>
</evidence>
<dbReference type="CDD" id="cd16913">
    <property type="entry name" value="YkuD_like"/>
    <property type="match status" value="1"/>
</dbReference>
<keyword evidence="9" id="KW-0449">Lipoprotein</keyword>
<comment type="caution">
    <text evidence="15">The sequence shown here is derived from an EMBL/GenBank/DDBJ whole genome shotgun (WGS) entry which is preliminary data.</text>
</comment>
<dbReference type="InterPro" id="IPR041280">
    <property type="entry name" value="Big_10"/>
</dbReference>
<keyword evidence="3" id="KW-0808">Transferase</keyword>
<dbReference type="PROSITE" id="PS52029">
    <property type="entry name" value="LD_TPASE"/>
    <property type="match status" value="1"/>
</dbReference>
<dbReference type="SUPFAM" id="SSF141523">
    <property type="entry name" value="L,D-transpeptidase catalytic domain-like"/>
    <property type="match status" value="1"/>
</dbReference>
<evidence type="ECO:0000256" key="4">
    <source>
        <dbReference type="ARBA" id="ARBA00022729"/>
    </source>
</evidence>
<protein>
    <recommendedName>
        <fullName evidence="14">L,D-TPase catalytic domain-containing protein</fullName>
    </recommendedName>
</protein>
<accession>A0A9W6W5B0</accession>
<dbReference type="InterPro" id="IPR050979">
    <property type="entry name" value="LD-transpeptidase"/>
</dbReference>
<name>A0A9W6W5B0_9ACTN</name>
<evidence type="ECO:0000256" key="5">
    <source>
        <dbReference type="ARBA" id="ARBA00022960"/>
    </source>
</evidence>
<dbReference type="GO" id="GO:0071972">
    <property type="term" value="F:peptidoglycan L,D-transpeptidase activity"/>
    <property type="evidence" value="ECO:0007669"/>
    <property type="project" value="TreeGrafter"/>
</dbReference>
<dbReference type="GO" id="GO:0018104">
    <property type="term" value="P:peptidoglycan-protein cross-linking"/>
    <property type="evidence" value="ECO:0007669"/>
    <property type="project" value="TreeGrafter"/>
</dbReference>
<sequence length="392" mass="42217">MAAGSVALTGLAACSNGSKDSPGQAASSAPAGPPLAIIAPAADSTGLPVSAEIEAKAEGGELTSVKLVDDKGGEVKGEFRLDKSSWVPSDPLEYKTTYTATVVATGTNGVTSTQTATFTTMASPGKRKGAVLWNGDDVVYGVGMPVIVQFKDNYTIDKDNRAGVEKRLFVKSEPHQKGAWRWVSGAVLEFRPEKYWEPGTKIEVRVGWGGHPLGDGDYGATDITAKYSIDDTAREMIVDNKKKTMVAMENGEEKKTAPVSLGKPSKPSFYGTMVIMEKLRKTVFDSSTYGVPVDSPDGYKTDIEFAQRMTWDGQFIHSAPWSVGDQGKRNVSHGCINVSRPNAEWFFEWANVGDPIQVLNTEEGVTEGNGWTCWNMSWEEFLKGSALPPPTV</sequence>
<reference evidence="15" key="1">
    <citation type="submission" date="2023-03" db="EMBL/GenBank/DDBJ databases">
        <title>Actinorhabdospora filicis NBRC 111898.</title>
        <authorList>
            <person name="Ichikawa N."/>
            <person name="Sato H."/>
            <person name="Tonouchi N."/>
        </authorList>
    </citation>
    <scope>NUCLEOTIDE SEQUENCE</scope>
    <source>
        <strain evidence="15">NBRC 111898</strain>
    </source>
</reference>
<dbReference type="GO" id="GO:0071555">
    <property type="term" value="P:cell wall organization"/>
    <property type="evidence" value="ECO:0007669"/>
    <property type="project" value="UniProtKB-UniRule"/>
</dbReference>
<dbReference type="InterPro" id="IPR005490">
    <property type="entry name" value="LD_TPept_cat_dom"/>
</dbReference>
<dbReference type="Gene3D" id="2.60.40.3780">
    <property type="match status" value="1"/>
</dbReference>
<dbReference type="Pfam" id="PF17964">
    <property type="entry name" value="Big_10"/>
    <property type="match status" value="1"/>
</dbReference>
<evidence type="ECO:0000256" key="6">
    <source>
        <dbReference type="ARBA" id="ARBA00022984"/>
    </source>
</evidence>
<dbReference type="GO" id="GO:0008360">
    <property type="term" value="P:regulation of cell shape"/>
    <property type="evidence" value="ECO:0007669"/>
    <property type="project" value="UniProtKB-UniRule"/>
</dbReference>
<organism evidence="15 16">
    <name type="scientific">Actinorhabdospora filicis</name>
    <dbReference type="NCBI Taxonomy" id="1785913"/>
    <lineage>
        <taxon>Bacteria</taxon>
        <taxon>Bacillati</taxon>
        <taxon>Actinomycetota</taxon>
        <taxon>Actinomycetes</taxon>
        <taxon>Micromonosporales</taxon>
        <taxon>Micromonosporaceae</taxon>
        <taxon>Actinorhabdospora</taxon>
    </lineage>
</organism>
<feature type="active site" description="Proton donor/acceptor" evidence="13">
    <location>
        <position position="317"/>
    </location>
</feature>
<evidence type="ECO:0000313" key="15">
    <source>
        <dbReference type="EMBL" id="GLZ80182.1"/>
    </source>
</evidence>
<keyword evidence="7" id="KW-0472">Membrane</keyword>
<dbReference type="PANTHER" id="PTHR30582:SF2">
    <property type="entry name" value="L,D-TRANSPEPTIDASE YCIB-RELATED"/>
    <property type="match status" value="1"/>
</dbReference>
<evidence type="ECO:0000256" key="11">
    <source>
        <dbReference type="ARBA" id="ARBA00023316"/>
    </source>
</evidence>
<evidence type="ECO:0000256" key="12">
    <source>
        <dbReference type="ARBA" id="ARBA00060592"/>
    </source>
</evidence>
<keyword evidence="10" id="KW-0012">Acyltransferase</keyword>
<keyword evidence="16" id="KW-1185">Reference proteome</keyword>
<dbReference type="GO" id="GO:0016746">
    <property type="term" value="F:acyltransferase activity"/>
    <property type="evidence" value="ECO:0007669"/>
    <property type="project" value="UniProtKB-KW"/>
</dbReference>
<keyword evidence="2" id="KW-1003">Cell membrane</keyword>